<feature type="transmembrane region" description="Helical" evidence="2">
    <location>
        <begin position="703"/>
        <end position="723"/>
    </location>
</feature>
<dbReference type="EMBL" id="CM002911">
    <property type="protein sequence ID" value="KMY93817.1"/>
    <property type="molecule type" value="Genomic_DNA"/>
</dbReference>
<dbReference type="GO" id="GO:0015123">
    <property type="term" value="F:acetate transmembrane transporter activity"/>
    <property type="evidence" value="ECO:0007669"/>
    <property type="project" value="EnsemblMetazoa"/>
</dbReference>
<dbReference type="InterPro" id="IPR011701">
    <property type="entry name" value="MFS"/>
</dbReference>
<feature type="transmembrane region" description="Helical" evidence="2">
    <location>
        <begin position="821"/>
        <end position="842"/>
    </location>
</feature>
<feature type="region of interest" description="Disordered" evidence="1">
    <location>
        <begin position="1"/>
        <end position="33"/>
    </location>
</feature>
<keyword evidence="2" id="KW-0472">Membrane</keyword>
<dbReference type="GO" id="GO:0045087">
    <property type="term" value="P:innate immune response"/>
    <property type="evidence" value="ECO:0007669"/>
    <property type="project" value="EnsemblMetazoa"/>
</dbReference>
<dbReference type="PANTHER" id="PTHR11360">
    <property type="entry name" value="MONOCARBOXYLATE TRANSPORTER"/>
    <property type="match status" value="1"/>
</dbReference>
<protein>
    <submittedName>
        <fullName evidence="3">Uncharacterized protein, isoform C</fullName>
    </submittedName>
</protein>
<dbReference type="GO" id="GO:0006085">
    <property type="term" value="P:acetyl-CoA biosynthetic process"/>
    <property type="evidence" value="ECO:0007669"/>
    <property type="project" value="EnsemblMetazoa"/>
</dbReference>
<evidence type="ECO:0000313" key="3">
    <source>
        <dbReference type="EMBL" id="KMY93817.1"/>
    </source>
</evidence>
<reference evidence="3" key="3">
    <citation type="submission" date="2015-04" db="EMBL/GenBank/DDBJ databases">
        <authorList>
            <consortium name="FlyBase"/>
        </authorList>
    </citation>
    <scope>NUCLEOTIDE SEQUENCE</scope>
    <source>
        <strain evidence="3">W501</strain>
    </source>
</reference>
<reference evidence="3" key="2">
    <citation type="submission" date="2014-06" db="EMBL/GenBank/DDBJ databases">
        <authorList>
            <person name="Hu T."/>
            <person name="Eisen M.B."/>
            <person name="Thornton K.R."/>
            <person name="Andolfatto P."/>
        </authorList>
    </citation>
    <scope>NUCLEOTIDE SEQUENCE</scope>
    <source>
        <strain evidence="3">W501</strain>
    </source>
</reference>
<feature type="transmembrane region" description="Helical" evidence="2">
    <location>
        <begin position="297"/>
        <end position="327"/>
    </location>
</feature>
<dbReference type="Gene3D" id="1.20.1250.20">
    <property type="entry name" value="MFS general substrate transporter like domains"/>
    <property type="match status" value="2"/>
</dbReference>
<dbReference type="Bgee" id="FBgn0182829">
    <property type="expression patterns" value="Expressed in male reproductive system and 2 other cell types or tissues"/>
</dbReference>
<proteinExistence type="predicted"/>
<dbReference type="KEGG" id="dsi:Dsimw501_GD11069"/>
<feature type="transmembrane region" description="Helical" evidence="2">
    <location>
        <begin position="756"/>
        <end position="781"/>
    </location>
</feature>
<evidence type="ECO:0000256" key="2">
    <source>
        <dbReference type="SAM" id="Phobius"/>
    </source>
</evidence>
<dbReference type="PANTHER" id="PTHR11360:SF286">
    <property type="entry name" value="GH22266P"/>
    <property type="match status" value="1"/>
</dbReference>
<feature type="transmembrane region" description="Helical" evidence="2">
    <location>
        <begin position="670"/>
        <end position="691"/>
    </location>
</feature>
<organism evidence="3">
    <name type="scientific">Drosophila simulans</name>
    <name type="common">Fruit fly</name>
    <dbReference type="NCBI Taxonomy" id="7240"/>
    <lineage>
        <taxon>Eukaryota</taxon>
        <taxon>Metazoa</taxon>
        <taxon>Ecdysozoa</taxon>
        <taxon>Arthropoda</taxon>
        <taxon>Hexapoda</taxon>
        <taxon>Insecta</taxon>
        <taxon>Pterygota</taxon>
        <taxon>Neoptera</taxon>
        <taxon>Endopterygota</taxon>
        <taxon>Diptera</taxon>
        <taxon>Brachycera</taxon>
        <taxon>Muscomorpha</taxon>
        <taxon>Ephydroidea</taxon>
        <taxon>Drosophilidae</taxon>
        <taxon>Drosophila</taxon>
        <taxon>Sophophora</taxon>
    </lineage>
</organism>
<dbReference type="AlphaFoldDB" id="A0A0J9RCU1"/>
<dbReference type="SUPFAM" id="SSF103473">
    <property type="entry name" value="MFS general substrate transporter"/>
    <property type="match status" value="1"/>
</dbReference>
<dbReference type="FunFam" id="1.20.1250.20:FF:000690">
    <property type="entry name" value="Uncharacterized protein, isoform D"/>
    <property type="match status" value="1"/>
</dbReference>
<evidence type="ECO:0000256" key="1">
    <source>
        <dbReference type="SAM" id="MobiDB-lite"/>
    </source>
</evidence>
<dbReference type="OrthoDB" id="6509908at2759"/>
<dbReference type="CDD" id="cd17352">
    <property type="entry name" value="MFS_MCT_SLC16"/>
    <property type="match status" value="1"/>
</dbReference>
<keyword evidence="2" id="KW-0812">Transmembrane</keyword>
<reference evidence="3" key="1">
    <citation type="journal article" date="2013" name="Genome Res.">
        <title>A second-generation assembly of the Drosophila simulans genome provides new insights into patterns of lineage-specific divergence.</title>
        <authorList>
            <person name="Hu T.T."/>
            <person name="Eisen M.B."/>
            <person name="Thornton K.R."/>
            <person name="Andolfatto P."/>
        </authorList>
    </citation>
    <scope>NUCLEOTIDE SEQUENCE [LARGE SCALE GENOMIC DNA]</scope>
    <source>
        <strain evidence="3">W501</strain>
    </source>
</reference>
<feature type="transmembrane region" description="Helical" evidence="2">
    <location>
        <begin position="435"/>
        <end position="458"/>
    </location>
</feature>
<feature type="transmembrane region" description="Helical" evidence="2">
    <location>
        <begin position="339"/>
        <end position="360"/>
    </location>
</feature>
<feature type="transmembrane region" description="Helical" evidence="2">
    <location>
        <begin position="464"/>
        <end position="482"/>
    </location>
</feature>
<accession>A0A0J9RCU1</accession>
<feature type="transmembrane region" description="Helical" evidence="2">
    <location>
        <begin position="793"/>
        <end position="815"/>
    </location>
</feature>
<feature type="compositionally biased region" description="Low complexity" evidence="1">
    <location>
        <begin position="24"/>
        <end position="33"/>
    </location>
</feature>
<feature type="transmembrane region" description="Helical" evidence="2">
    <location>
        <begin position="392"/>
        <end position="423"/>
    </location>
</feature>
<keyword evidence="2" id="KW-1133">Transmembrane helix</keyword>
<feature type="region of interest" description="Disordered" evidence="1">
    <location>
        <begin position="117"/>
        <end position="137"/>
    </location>
</feature>
<name>A0A0J9RCU1_DROSI</name>
<gene>
    <name evidence="3" type="primary">Dsim\GD11069</name>
    <name evidence="3" type="ORF">Dsimw501_GD11069</name>
</gene>
<feature type="transmembrane region" description="Helical" evidence="2">
    <location>
        <begin position="730"/>
        <end position="750"/>
    </location>
</feature>
<dbReference type="Pfam" id="PF07690">
    <property type="entry name" value="MFS_1"/>
    <property type="match status" value="1"/>
</dbReference>
<dbReference type="InterPro" id="IPR036259">
    <property type="entry name" value="MFS_trans_sf"/>
</dbReference>
<feature type="transmembrane region" description="Helical" evidence="2">
    <location>
        <begin position="367"/>
        <end position="386"/>
    </location>
</feature>
<dbReference type="Proteomes" id="UP000035880">
    <property type="component" value="Chromosome 2R"/>
</dbReference>
<dbReference type="InterPro" id="IPR050327">
    <property type="entry name" value="Proton-linked_MCT"/>
</dbReference>
<sequence>MSRNRRRSFPSSRNEDKTAAAQPSGSSLRSQSLSRLDISVQNSSIYYNDTRNTRPQMVSVAVGTDSADILNGRTSFLSHSRSQGSEVEFPSFYESFNPTFLPKLPIRRYPHMLVGASKEPETSKNQPATPQPRPIEPISEVPFVEPAFERKYSRTRGLSKDNEYEYVESTDEESRRLSFTSYTDEYDRAEPLITKTQKFYKKRAPLIPKYDSEDSYVVLKENNQKESGLSFNVTTVQLSDTASPESFSEYDGNWTRKQSWDMESRNSKESFDFSRGGRRLGSGMVFIYMVIPPDGGFGWVIMVLSFLAQLIVDGIIFTIGVLLPSIAQDLDVSISSVSFVASVQIGCYFTSGAFSAVLINRFGFRKVAIAGVLCSATTILASSWSVSLTMLIFFYSVLVPACAGGITLSMIWASSQLIVGYYFERYRPMANGFSCSGGGAGIVLFTFLNSWLVPIIGWRNMLRTQAGLIMLILLMVVAYVEVAPTQVGLYHLPGSSETSSDEYYGNFYVHDYLRQSALTAGSKSILSTYEPPPKKKGCAKFCPSSNCCWRRRKKSENDEEQNLLIRPAPLEREDLFYTGPAEYEKPRSTENLDGKEFHLMGSDKNTQQVNYGIKNIHLDDESDRVSRVHKERRWSNEHTKKQNSCRNSRFMLTLLKLFDYRLLKQFEFKILVASAFLFPMGFNIPFVYSSARTTIPIEYARMIGPIIGITNLVMRNILGILAYKRRTWTLGLCGCGLVFGGVSVLISAFYGENLIWFQFLYGFSYAVAPAVYSTLRGLIYVKYLGLSKLTNAFGITSLAMGMGAFIGTTIAGKLIGITGNYSAAFCFAGLCLIMSGCLKLLLPALIKCRNRMAK</sequence>